<reference evidence="2" key="1">
    <citation type="journal article" date="2021" name="Open Biol.">
        <title>Shared evolutionary footprints suggest mitochondrial oxidative damage underlies multiple complex I losses in fungi.</title>
        <authorList>
            <person name="Schikora-Tamarit M.A."/>
            <person name="Marcet-Houben M."/>
            <person name="Nosek J."/>
            <person name="Gabaldon T."/>
        </authorList>
    </citation>
    <scope>NUCLEOTIDE SEQUENCE</scope>
    <source>
        <strain evidence="2">CBS6341</strain>
    </source>
</reference>
<protein>
    <recommendedName>
        <fullName evidence="4">Seipin</fullName>
    </recommendedName>
</protein>
<gene>
    <name evidence="2" type="ORF">WICMUC_004998</name>
</gene>
<evidence type="ECO:0008006" key="4">
    <source>
        <dbReference type="Google" id="ProtNLM"/>
    </source>
</evidence>
<evidence type="ECO:0000313" key="2">
    <source>
        <dbReference type="EMBL" id="KAH3669159.1"/>
    </source>
</evidence>
<dbReference type="Proteomes" id="UP000769528">
    <property type="component" value="Unassembled WGS sequence"/>
</dbReference>
<evidence type="ECO:0000313" key="3">
    <source>
        <dbReference type="Proteomes" id="UP000769528"/>
    </source>
</evidence>
<proteinExistence type="predicted"/>
<evidence type="ECO:0000256" key="1">
    <source>
        <dbReference type="SAM" id="Phobius"/>
    </source>
</evidence>
<keyword evidence="1" id="KW-0812">Transmembrane</keyword>
<feature type="transmembrane region" description="Helical" evidence="1">
    <location>
        <begin position="285"/>
        <end position="310"/>
    </location>
</feature>
<dbReference type="AlphaFoldDB" id="A0A9P8PCX2"/>
<name>A0A9P8PCX2_9ASCO</name>
<keyword evidence="1" id="KW-0472">Membrane</keyword>
<keyword evidence="1" id="KW-1133">Transmembrane helix</keyword>
<dbReference type="EMBL" id="JAEUBF010001336">
    <property type="protein sequence ID" value="KAH3669159.1"/>
    <property type="molecule type" value="Genomic_DNA"/>
</dbReference>
<reference evidence="2" key="2">
    <citation type="submission" date="2021-01" db="EMBL/GenBank/DDBJ databases">
        <authorList>
            <person name="Schikora-Tamarit M.A."/>
        </authorList>
    </citation>
    <scope>NUCLEOTIDE SEQUENCE</scope>
    <source>
        <strain evidence="2">CBS6341</strain>
    </source>
</reference>
<accession>A0A9P8PCX2</accession>
<feature type="transmembrane region" description="Helical" evidence="1">
    <location>
        <begin position="39"/>
        <end position="63"/>
    </location>
</feature>
<sequence>MSSYQKPLKTNTDKNNSIFRKIIESIPNISLISIRYSSILLLVILISNIIILPFNFISFNYYYNNLLNINGPLETILPFNDINTYIDFKIKPGVKDEILIKTNFESNNGNNNIIFNELDENLDYDFDLNLNIFCNQHLYDYLLINYEFELNYNNNHDNDNNDYKRFGLLILDCNTKQDDKYLKPKDFLPNWLSNLIFSEFIQNLSLVKIFNKNDYSINIFQNIKLNNQLSFQNLNSINLKLTTSNHEFDQSSFKFIVDINQSYLKISKNLTNLKWYLKEFKIPTYIIGIITLNFITIVTFISIVLSFVIFKQFL</sequence>
<comment type="caution">
    <text evidence="2">The sequence shown here is derived from an EMBL/GenBank/DDBJ whole genome shotgun (WGS) entry which is preliminary data.</text>
</comment>
<keyword evidence="3" id="KW-1185">Reference proteome</keyword>
<organism evidence="2 3">
    <name type="scientific">Wickerhamomyces mucosus</name>
    <dbReference type="NCBI Taxonomy" id="1378264"/>
    <lineage>
        <taxon>Eukaryota</taxon>
        <taxon>Fungi</taxon>
        <taxon>Dikarya</taxon>
        <taxon>Ascomycota</taxon>
        <taxon>Saccharomycotina</taxon>
        <taxon>Saccharomycetes</taxon>
        <taxon>Phaffomycetales</taxon>
        <taxon>Wickerhamomycetaceae</taxon>
        <taxon>Wickerhamomyces</taxon>
    </lineage>
</organism>